<protein>
    <recommendedName>
        <fullName evidence="1">Protein kinase domain-containing protein</fullName>
    </recommendedName>
</protein>
<dbReference type="Pfam" id="PF00069">
    <property type="entry name" value="Pkinase"/>
    <property type="match status" value="1"/>
</dbReference>
<dbReference type="GO" id="GO:0005524">
    <property type="term" value="F:ATP binding"/>
    <property type="evidence" value="ECO:0007669"/>
    <property type="project" value="InterPro"/>
</dbReference>
<evidence type="ECO:0000259" key="1">
    <source>
        <dbReference type="PROSITE" id="PS50011"/>
    </source>
</evidence>
<dbReference type="Proteomes" id="UP000217790">
    <property type="component" value="Unassembled WGS sequence"/>
</dbReference>
<evidence type="ECO:0000313" key="2">
    <source>
        <dbReference type="EMBL" id="PBK87172.1"/>
    </source>
</evidence>
<gene>
    <name evidence="2" type="ORF">ARMGADRAFT_1123086</name>
</gene>
<dbReference type="SUPFAM" id="SSF56112">
    <property type="entry name" value="Protein kinase-like (PK-like)"/>
    <property type="match status" value="1"/>
</dbReference>
<dbReference type="OMA" id="IHKARIC"/>
<sequence length="177" mass="20287">MIHKARICEVLMKHPHRNVAEYYGYMEKDGLMAELCFKRYGQTLGDAVEKGLLKRCLIYSKSRKAKRSQVVRHKTQIGKSIWRIHGLGLVHNDINPSNILLDADNATPIIDFDPCGKKGASIDFNGGTFPWNNNARIAEFENDDFGLDKVREWMKDTLVEEISLEDLYSLHHAGREK</sequence>
<dbReference type="STRING" id="47427.A0A2H3D6Y1"/>
<dbReference type="OrthoDB" id="4062651at2759"/>
<keyword evidence="3" id="KW-1185">Reference proteome</keyword>
<dbReference type="AlphaFoldDB" id="A0A2H3D6Y1"/>
<dbReference type="PROSITE" id="PS50011">
    <property type="entry name" value="PROTEIN_KINASE_DOM"/>
    <property type="match status" value="1"/>
</dbReference>
<dbReference type="InterPro" id="IPR000719">
    <property type="entry name" value="Prot_kinase_dom"/>
</dbReference>
<dbReference type="InterPro" id="IPR011009">
    <property type="entry name" value="Kinase-like_dom_sf"/>
</dbReference>
<evidence type="ECO:0000313" key="3">
    <source>
        <dbReference type="Proteomes" id="UP000217790"/>
    </source>
</evidence>
<name>A0A2H3D6Y1_ARMGA</name>
<reference evidence="3" key="1">
    <citation type="journal article" date="2017" name="Nat. Ecol. Evol.">
        <title>Genome expansion and lineage-specific genetic innovations in the forest pathogenic fungi Armillaria.</title>
        <authorList>
            <person name="Sipos G."/>
            <person name="Prasanna A.N."/>
            <person name="Walter M.C."/>
            <person name="O'Connor E."/>
            <person name="Balint B."/>
            <person name="Krizsan K."/>
            <person name="Kiss B."/>
            <person name="Hess J."/>
            <person name="Varga T."/>
            <person name="Slot J."/>
            <person name="Riley R."/>
            <person name="Boka B."/>
            <person name="Rigling D."/>
            <person name="Barry K."/>
            <person name="Lee J."/>
            <person name="Mihaltcheva S."/>
            <person name="LaButti K."/>
            <person name="Lipzen A."/>
            <person name="Waldron R."/>
            <person name="Moloney N.M."/>
            <person name="Sperisen C."/>
            <person name="Kredics L."/>
            <person name="Vagvoelgyi C."/>
            <person name="Patrignani A."/>
            <person name="Fitzpatrick D."/>
            <person name="Nagy I."/>
            <person name="Doyle S."/>
            <person name="Anderson J.B."/>
            <person name="Grigoriev I.V."/>
            <person name="Gueldener U."/>
            <person name="Muensterkoetter M."/>
            <person name="Nagy L.G."/>
        </authorList>
    </citation>
    <scope>NUCLEOTIDE SEQUENCE [LARGE SCALE GENOMIC DNA]</scope>
    <source>
        <strain evidence="3">Ar21-2</strain>
    </source>
</reference>
<organism evidence="2 3">
    <name type="scientific">Armillaria gallica</name>
    <name type="common">Bulbous honey fungus</name>
    <name type="synonym">Armillaria bulbosa</name>
    <dbReference type="NCBI Taxonomy" id="47427"/>
    <lineage>
        <taxon>Eukaryota</taxon>
        <taxon>Fungi</taxon>
        <taxon>Dikarya</taxon>
        <taxon>Basidiomycota</taxon>
        <taxon>Agaricomycotina</taxon>
        <taxon>Agaricomycetes</taxon>
        <taxon>Agaricomycetidae</taxon>
        <taxon>Agaricales</taxon>
        <taxon>Marasmiineae</taxon>
        <taxon>Physalacriaceae</taxon>
        <taxon>Armillaria</taxon>
    </lineage>
</organism>
<dbReference type="InParanoid" id="A0A2H3D6Y1"/>
<dbReference type="Gene3D" id="1.10.510.10">
    <property type="entry name" value="Transferase(Phosphotransferase) domain 1"/>
    <property type="match status" value="1"/>
</dbReference>
<dbReference type="GO" id="GO:0004672">
    <property type="term" value="F:protein kinase activity"/>
    <property type="evidence" value="ECO:0007669"/>
    <property type="project" value="InterPro"/>
</dbReference>
<proteinExistence type="predicted"/>
<feature type="domain" description="Protein kinase" evidence="1">
    <location>
        <begin position="1"/>
        <end position="177"/>
    </location>
</feature>
<accession>A0A2H3D6Y1</accession>
<dbReference type="EMBL" id="KZ293680">
    <property type="protein sequence ID" value="PBK87172.1"/>
    <property type="molecule type" value="Genomic_DNA"/>
</dbReference>